<evidence type="ECO:0000313" key="3">
    <source>
        <dbReference type="Proteomes" id="UP001642360"/>
    </source>
</evidence>
<feature type="compositionally biased region" description="Polar residues" evidence="1">
    <location>
        <begin position="191"/>
        <end position="200"/>
    </location>
</feature>
<organism evidence="2 3">
    <name type="scientific">Ilex paraguariensis</name>
    <name type="common">yerba mate</name>
    <dbReference type="NCBI Taxonomy" id="185542"/>
    <lineage>
        <taxon>Eukaryota</taxon>
        <taxon>Viridiplantae</taxon>
        <taxon>Streptophyta</taxon>
        <taxon>Embryophyta</taxon>
        <taxon>Tracheophyta</taxon>
        <taxon>Spermatophyta</taxon>
        <taxon>Magnoliopsida</taxon>
        <taxon>eudicotyledons</taxon>
        <taxon>Gunneridae</taxon>
        <taxon>Pentapetalae</taxon>
        <taxon>asterids</taxon>
        <taxon>campanulids</taxon>
        <taxon>Aquifoliales</taxon>
        <taxon>Aquifoliaceae</taxon>
        <taxon>Ilex</taxon>
    </lineage>
</organism>
<accession>A0ABC8TEG3</accession>
<feature type="region of interest" description="Disordered" evidence="1">
    <location>
        <begin position="138"/>
        <end position="200"/>
    </location>
</feature>
<protein>
    <submittedName>
        <fullName evidence="2">Uncharacterized protein</fullName>
    </submittedName>
</protein>
<proteinExistence type="predicted"/>
<keyword evidence="3" id="KW-1185">Reference proteome</keyword>
<comment type="caution">
    <text evidence="2">The sequence shown here is derived from an EMBL/GenBank/DDBJ whole genome shotgun (WGS) entry which is preliminary data.</text>
</comment>
<sequence length="200" mass="21727">MLTNQTPEATISKMLDQIPTGTFPEVSKVSEAYPPTDCSTLSLLPCSPGLNGGETTFNDIPNGSTICTMNRKTVKATLENGVQPQEDSTKRRNMEGEANTLLGEKRSHDIFTSQESAMLSKQAQSTPMGMVGLPTKTPTPIPSSADESTNCARKQVWTRKEKQNDKGKGKEIASTFEVGKEKESDKVDQRSVVTEAQATR</sequence>
<dbReference type="Proteomes" id="UP001642360">
    <property type="component" value="Unassembled WGS sequence"/>
</dbReference>
<evidence type="ECO:0000313" key="2">
    <source>
        <dbReference type="EMBL" id="CAK9165359.1"/>
    </source>
</evidence>
<gene>
    <name evidence="2" type="ORF">ILEXP_LOCUS34533</name>
</gene>
<dbReference type="AlphaFoldDB" id="A0ABC8TEG3"/>
<dbReference type="EMBL" id="CAUOFW020004380">
    <property type="protein sequence ID" value="CAK9165359.1"/>
    <property type="molecule type" value="Genomic_DNA"/>
</dbReference>
<feature type="compositionally biased region" description="Basic and acidic residues" evidence="1">
    <location>
        <begin position="158"/>
        <end position="171"/>
    </location>
</feature>
<feature type="compositionally biased region" description="Basic and acidic residues" evidence="1">
    <location>
        <begin position="178"/>
        <end position="189"/>
    </location>
</feature>
<evidence type="ECO:0000256" key="1">
    <source>
        <dbReference type="SAM" id="MobiDB-lite"/>
    </source>
</evidence>
<name>A0ABC8TEG3_9AQUA</name>
<reference evidence="2 3" key="1">
    <citation type="submission" date="2024-02" db="EMBL/GenBank/DDBJ databases">
        <authorList>
            <person name="Vignale AGUSTIN F."/>
            <person name="Sosa J E."/>
            <person name="Modenutti C."/>
        </authorList>
    </citation>
    <scope>NUCLEOTIDE SEQUENCE [LARGE SCALE GENOMIC DNA]</scope>
</reference>